<reference evidence="1 2" key="1">
    <citation type="submission" date="2017-08" db="EMBL/GenBank/DDBJ databases">
        <title>Infants hospitalized years apart are colonized by the same room-sourced microbial strains.</title>
        <authorList>
            <person name="Brooks B."/>
            <person name="Olm M.R."/>
            <person name="Firek B.A."/>
            <person name="Baker R."/>
            <person name="Thomas B.C."/>
            <person name="Morowitz M.J."/>
            <person name="Banfield J.F."/>
        </authorList>
    </citation>
    <scope>NUCLEOTIDE SEQUENCE [LARGE SCALE GENOMIC DNA]</scope>
    <source>
        <strain evidence="1">S2_005_002_R2_29</strain>
    </source>
</reference>
<evidence type="ECO:0000313" key="1">
    <source>
        <dbReference type="EMBL" id="PZQ46171.1"/>
    </source>
</evidence>
<gene>
    <name evidence="1" type="ORF">DI551_05690</name>
</gene>
<sequence length="123" mass="13665">MASSRQIRMDALYKRKVIATLERRVIYTALALLGQVKVLTPVKTGRARSNWHLDIGAPTFVIVEAKGDLIADVTDYKIDKTIFVSNNLPYIQRLEDGWSQQAPSGFVIDAIAYAKSRASRAGI</sequence>
<dbReference type="Proteomes" id="UP000249417">
    <property type="component" value="Unassembled WGS sequence"/>
</dbReference>
<comment type="caution">
    <text evidence="1">The sequence shown here is derived from an EMBL/GenBank/DDBJ whole genome shotgun (WGS) entry which is preliminary data.</text>
</comment>
<accession>A0A2W5MXZ1</accession>
<dbReference type="EMBL" id="QFQB01000031">
    <property type="protein sequence ID" value="PZQ46171.1"/>
    <property type="molecule type" value="Genomic_DNA"/>
</dbReference>
<organism evidence="1 2">
    <name type="scientific">Micavibrio aeruginosavorus</name>
    <dbReference type="NCBI Taxonomy" id="349221"/>
    <lineage>
        <taxon>Bacteria</taxon>
        <taxon>Pseudomonadati</taxon>
        <taxon>Bdellovibrionota</taxon>
        <taxon>Bdellovibrionia</taxon>
        <taxon>Bdellovibrionales</taxon>
        <taxon>Pseudobdellovibrionaceae</taxon>
        <taxon>Micavibrio</taxon>
    </lineage>
</organism>
<protein>
    <submittedName>
        <fullName evidence="1">Uncharacterized protein</fullName>
    </submittedName>
</protein>
<proteinExistence type="predicted"/>
<evidence type="ECO:0000313" key="2">
    <source>
        <dbReference type="Proteomes" id="UP000249417"/>
    </source>
</evidence>
<dbReference type="AlphaFoldDB" id="A0A2W5MXZ1"/>
<name>A0A2W5MXZ1_9BACT</name>